<sequence length="370" mass="41466">MEFIIKFAQTHETFRLAEIEALAVIEDVDLTVIEYSDQRLAIINSFDYLPFDGPIRMKDPDHIFTVFEIWPFDSVPLGIENPDMVYLGRFVAASSRDVILRFDLKKRGYISTTSMDSELSLVTANIALAAPGKLFYDPFVGTGSFPIACAHFGAIGWGSDIDGRSIRGTGGHKSLRGNFEQYGLQSCLGDVFSADLINSPIKRGRRIWDGIVCDPPLWGARRPEGSWPQGPGKRPPWLIEKGKKDGSLPDFVPPKKPYSFFAMLNDILIFASETLVDNGRVSFWMPTANDEELEIPVPTHPCLEIVAVCVQVFNKWSRRLITYRRIPDSQVTPSALESYHATGKADSIGTTADELNPFRRGYFRKFEASE</sequence>
<dbReference type="Proteomes" id="UP001638806">
    <property type="component" value="Unassembled WGS sequence"/>
</dbReference>
<evidence type="ECO:0000313" key="1">
    <source>
        <dbReference type="EMBL" id="KAL3961550.1"/>
    </source>
</evidence>
<comment type="caution">
    <text evidence="1">The sequence shown here is derived from an EMBL/GenBank/DDBJ whole genome shotgun (WGS) entry which is preliminary data.</text>
</comment>
<accession>A0ACC4E1P2</accession>
<gene>
    <name evidence="1" type="ORF">ACCO45_003073</name>
</gene>
<proteinExistence type="predicted"/>
<reference evidence="1" key="1">
    <citation type="submission" date="2024-12" db="EMBL/GenBank/DDBJ databases">
        <title>Comparative genomics and development of molecular markers within Purpureocillium lilacinum and among Purpureocillium species.</title>
        <authorList>
            <person name="Yeh Z.-Y."/>
            <person name="Ni N.-T."/>
            <person name="Lo P.-H."/>
            <person name="Mushyakhwo K."/>
            <person name="Lin C.-F."/>
            <person name="Nai Y.-S."/>
        </authorList>
    </citation>
    <scope>NUCLEOTIDE SEQUENCE</scope>
    <source>
        <strain evidence="1">NCHU-NPUST-175</strain>
    </source>
</reference>
<organism evidence="1 2">
    <name type="scientific">Purpureocillium lilacinum</name>
    <name type="common">Paecilomyces lilacinus</name>
    <dbReference type="NCBI Taxonomy" id="33203"/>
    <lineage>
        <taxon>Eukaryota</taxon>
        <taxon>Fungi</taxon>
        <taxon>Dikarya</taxon>
        <taxon>Ascomycota</taxon>
        <taxon>Pezizomycotina</taxon>
        <taxon>Sordariomycetes</taxon>
        <taxon>Hypocreomycetidae</taxon>
        <taxon>Hypocreales</taxon>
        <taxon>Ophiocordycipitaceae</taxon>
        <taxon>Purpureocillium</taxon>
    </lineage>
</organism>
<keyword evidence="2" id="KW-1185">Reference proteome</keyword>
<evidence type="ECO:0000313" key="2">
    <source>
        <dbReference type="Proteomes" id="UP001638806"/>
    </source>
</evidence>
<name>A0ACC4E1P2_PURLI</name>
<dbReference type="EMBL" id="JBGNUJ010000003">
    <property type="protein sequence ID" value="KAL3961550.1"/>
    <property type="molecule type" value="Genomic_DNA"/>
</dbReference>
<protein>
    <submittedName>
        <fullName evidence="1">Uncharacterized protein</fullName>
    </submittedName>
</protein>